<proteinExistence type="predicted"/>
<dbReference type="SUPFAM" id="SSF51338">
    <property type="entry name" value="Composite domain of metallo-dependent hydrolases"/>
    <property type="match status" value="1"/>
</dbReference>
<feature type="domain" description="Amidohydrolase 3" evidence="1">
    <location>
        <begin position="50"/>
        <end position="104"/>
    </location>
</feature>
<protein>
    <submittedName>
        <fullName evidence="2">Exoenzymes regulatory protein AepA in lipid-linked oligosaccharide synthesis cluster</fullName>
    </submittedName>
</protein>
<name>W4VHU8_9BACI</name>
<dbReference type="AlphaFoldDB" id="W4VHU8"/>
<reference evidence="2 3" key="1">
    <citation type="journal article" date="2014" name="Genome Announc.">
        <title>Draft Genome Sequence of the Boron-Tolerant and Moderately Halotolerant Bacterium Gracilibacillus boraciitolerans JCM 21714T.</title>
        <authorList>
            <person name="Ahmed I."/>
            <person name="Oshima K."/>
            <person name="Suda W."/>
            <person name="Kitamura K."/>
            <person name="Iida T."/>
            <person name="Ohmori Y."/>
            <person name="Fujiwara T."/>
            <person name="Hattori M."/>
            <person name="Ohkuma M."/>
        </authorList>
    </citation>
    <scope>NUCLEOTIDE SEQUENCE [LARGE SCALE GENOMIC DNA]</scope>
    <source>
        <strain evidence="2 3">JCM 21714</strain>
    </source>
</reference>
<dbReference type="InterPro" id="IPR013108">
    <property type="entry name" value="Amidohydro_3"/>
</dbReference>
<dbReference type="RefSeq" id="WP_369403500.1">
    <property type="nucleotide sequence ID" value="NZ_BAVS01000008.1"/>
</dbReference>
<dbReference type="STRING" id="1298598.JCM21714_1984"/>
<dbReference type="eggNOG" id="COG1574">
    <property type="taxonomic scope" value="Bacteria"/>
</dbReference>
<evidence type="ECO:0000259" key="1">
    <source>
        <dbReference type="Pfam" id="PF07969"/>
    </source>
</evidence>
<gene>
    <name evidence="2" type="ORF">JCM21714_1984</name>
</gene>
<dbReference type="GO" id="GO:0016810">
    <property type="term" value="F:hydrolase activity, acting on carbon-nitrogen (but not peptide) bonds"/>
    <property type="evidence" value="ECO:0007669"/>
    <property type="project" value="InterPro"/>
</dbReference>
<dbReference type="Gene3D" id="3.20.20.140">
    <property type="entry name" value="Metal-dependent hydrolases"/>
    <property type="match status" value="1"/>
</dbReference>
<sequence>MGTLLYGGTIYTMEEELSTVEAIYMNNGEIINIGKEADLRANYAGRINDEYDLRGSVLYPGFVDSHLHIIGHGEKLLHLDLSEMKSAEHVLNALAEKVKELEHGGNG</sequence>
<organism evidence="2 3">
    <name type="scientific">Gracilibacillus boraciitolerans JCM 21714</name>
    <dbReference type="NCBI Taxonomy" id="1298598"/>
    <lineage>
        <taxon>Bacteria</taxon>
        <taxon>Bacillati</taxon>
        <taxon>Bacillota</taxon>
        <taxon>Bacilli</taxon>
        <taxon>Bacillales</taxon>
        <taxon>Bacillaceae</taxon>
        <taxon>Gracilibacillus</taxon>
    </lineage>
</organism>
<dbReference type="EMBL" id="BAVS01000008">
    <property type="protein sequence ID" value="GAE92955.1"/>
    <property type="molecule type" value="Genomic_DNA"/>
</dbReference>
<evidence type="ECO:0000313" key="2">
    <source>
        <dbReference type="EMBL" id="GAE92955.1"/>
    </source>
</evidence>
<dbReference type="Gene3D" id="2.30.40.10">
    <property type="entry name" value="Urease, subunit C, domain 1"/>
    <property type="match status" value="1"/>
</dbReference>
<dbReference type="Pfam" id="PF07969">
    <property type="entry name" value="Amidohydro_3"/>
    <property type="match status" value="1"/>
</dbReference>
<comment type="caution">
    <text evidence="2">The sequence shown here is derived from an EMBL/GenBank/DDBJ whole genome shotgun (WGS) entry which is preliminary data.</text>
</comment>
<dbReference type="Proteomes" id="UP000019102">
    <property type="component" value="Unassembled WGS sequence"/>
</dbReference>
<accession>W4VHU8</accession>
<dbReference type="Gene3D" id="3.10.310.70">
    <property type="match status" value="1"/>
</dbReference>
<dbReference type="PANTHER" id="PTHR22642:SF2">
    <property type="entry name" value="PROTEIN LONG AFTER FAR-RED 3"/>
    <property type="match status" value="1"/>
</dbReference>
<dbReference type="PANTHER" id="PTHR22642">
    <property type="entry name" value="IMIDAZOLONEPROPIONASE"/>
    <property type="match status" value="1"/>
</dbReference>
<keyword evidence="3" id="KW-1185">Reference proteome</keyword>
<evidence type="ECO:0000313" key="3">
    <source>
        <dbReference type="Proteomes" id="UP000019102"/>
    </source>
</evidence>
<dbReference type="InterPro" id="IPR011059">
    <property type="entry name" value="Metal-dep_hydrolase_composite"/>
</dbReference>